<accession>A0A540R4R9</accession>
<dbReference type="RefSeq" id="WP_141629193.1">
    <property type="nucleotide sequence ID" value="NZ_JADPQA010000002.1"/>
</dbReference>
<dbReference type="Proteomes" id="UP000318080">
    <property type="component" value="Unassembled WGS sequence"/>
</dbReference>
<proteinExistence type="predicted"/>
<name>A0A540R4R9_9CORY</name>
<dbReference type="AlphaFoldDB" id="A0A540R4R9"/>
<sequence>MEPRLALGLYPTLPTLDQLGERLNALDAQLLELPAEVEEGTGLFALVENDYLVLIRRTESVLPDAQTGHPLLARASAPHLKDATGMVVVITYATENLLVSPVEFALTHARLTAALVPDALAIHNTGAAATVDADVFRAAVDEGPLSYALAPVWLYEEDGRYGAYTMGLHRYGLPELQVAPGSTGPMELFRGLAQLADAALSPNPPTAGATVLLAEGEQPRTLVETTWVVGKDVPALTLPAV</sequence>
<gene>
    <name evidence="1" type="ORF">EJK80_11045</name>
</gene>
<comment type="caution">
    <text evidence="1">The sequence shown here is derived from an EMBL/GenBank/DDBJ whole genome shotgun (WGS) entry which is preliminary data.</text>
</comment>
<organism evidence="1 2">
    <name type="scientific">Corynebacterium phoceense</name>
    <dbReference type="NCBI Taxonomy" id="1686286"/>
    <lineage>
        <taxon>Bacteria</taxon>
        <taxon>Bacillati</taxon>
        <taxon>Actinomycetota</taxon>
        <taxon>Actinomycetes</taxon>
        <taxon>Mycobacteriales</taxon>
        <taxon>Corynebacteriaceae</taxon>
        <taxon>Corynebacterium</taxon>
    </lineage>
</organism>
<dbReference type="EMBL" id="VHIR01000019">
    <property type="protein sequence ID" value="TQE42718.1"/>
    <property type="molecule type" value="Genomic_DNA"/>
</dbReference>
<reference evidence="1 2" key="1">
    <citation type="submission" date="2019-06" db="EMBL/GenBank/DDBJ databases">
        <title>Draft genome of C. phoceense Strain 272.</title>
        <authorList>
            <person name="Pacheco L.G.C."/>
            <person name="Barberis C.M."/>
            <person name="Almuzara M.N."/>
            <person name="Traglia G.M."/>
            <person name="Santos C.S."/>
            <person name="Rocha D.J.P.G."/>
            <person name="Aguiar E.R.G.R."/>
            <person name="Vay C.A."/>
        </authorList>
    </citation>
    <scope>NUCLEOTIDE SEQUENCE [LARGE SCALE GENOMIC DNA]</scope>
    <source>
        <strain evidence="1 2">272</strain>
    </source>
</reference>
<evidence type="ECO:0000313" key="1">
    <source>
        <dbReference type="EMBL" id="TQE42718.1"/>
    </source>
</evidence>
<evidence type="ECO:0008006" key="3">
    <source>
        <dbReference type="Google" id="ProtNLM"/>
    </source>
</evidence>
<protein>
    <recommendedName>
        <fullName evidence="3">DUF4261 domain-containing protein</fullName>
    </recommendedName>
</protein>
<evidence type="ECO:0000313" key="2">
    <source>
        <dbReference type="Proteomes" id="UP000318080"/>
    </source>
</evidence>
<keyword evidence="2" id="KW-1185">Reference proteome</keyword>